<name>A0ABM4A3U7_ZIZJJ</name>
<comment type="subcellular location">
    <subcellularLocation>
        <location evidence="1">Membrane</location>
        <topology evidence="1">Multi-pass membrane protein</topology>
    </subcellularLocation>
</comment>
<protein>
    <submittedName>
        <fullName evidence="10">Uncharacterized protein LOC125423262</fullName>
    </submittedName>
</protein>
<keyword evidence="3" id="KW-0677">Repeat</keyword>
<accession>A0ABM4A3U7</accession>
<feature type="transmembrane region" description="Helical" evidence="7">
    <location>
        <begin position="212"/>
        <end position="233"/>
    </location>
</feature>
<dbReference type="Gene3D" id="1.25.40.20">
    <property type="entry name" value="Ankyrin repeat-containing domain"/>
    <property type="match status" value="1"/>
</dbReference>
<proteinExistence type="predicted"/>
<dbReference type="PANTHER" id="PTHR24186:SF36">
    <property type="entry name" value="SERINE_THREONINE-PROTEIN PHOSPHATASE 6 REGULATORY ANKYRIN REPEAT SUBUNIT A-LIKE"/>
    <property type="match status" value="1"/>
</dbReference>
<feature type="transmembrane region" description="Helical" evidence="7">
    <location>
        <begin position="287"/>
        <end position="308"/>
    </location>
</feature>
<evidence type="ECO:0000259" key="8">
    <source>
        <dbReference type="Pfam" id="PF13962"/>
    </source>
</evidence>
<dbReference type="GeneID" id="125423262"/>
<feature type="transmembrane region" description="Helical" evidence="7">
    <location>
        <begin position="47"/>
        <end position="67"/>
    </location>
</feature>
<dbReference type="InterPro" id="IPR036770">
    <property type="entry name" value="Ankyrin_rpt-contain_sf"/>
</dbReference>
<keyword evidence="6 7" id="KW-0472">Membrane</keyword>
<evidence type="ECO:0000256" key="1">
    <source>
        <dbReference type="ARBA" id="ARBA00004141"/>
    </source>
</evidence>
<reference evidence="10" key="1">
    <citation type="submission" date="2025-08" db="UniProtKB">
        <authorList>
            <consortium name="RefSeq"/>
        </authorList>
    </citation>
    <scope>IDENTIFICATION</scope>
    <source>
        <tissue evidence="10">Seedling</tissue>
    </source>
</reference>
<evidence type="ECO:0000256" key="6">
    <source>
        <dbReference type="ARBA" id="ARBA00023136"/>
    </source>
</evidence>
<dbReference type="PANTHER" id="PTHR24186">
    <property type="entry name" value="PROTEIN PHOSPHATASE 1 REGULATORY SUBUNIT"/>
    <property type="match status" value="1"/>
</dbReference>
<dbReference type="SUPFAM" id="SSF48403">
    <property type="entry name" value="Ankyrin repeat"/>
    <property type="match status" value="1"/>
</dbReference>
<keyword evidence="9" id="KW-1185">Reference proteome</keyword>
<evidence type="ECO:0000256" key="5">
    <source>
        <dbReference type="ARBA" id="ARBA00023043"/>
    </source>
</evidence>
<keyword evidence="5" id="KW-0040">ANK repeat</keyword>
<feature type="domain" description="PGG" evidence="8">
    <location>
        <begin position="203"/>
        <end position="307"/>
    </location>
</feature>
<evidence type="ECO:0000313" key="10">
    <source>
        <dbReference type="RefSeq" id="XP_060671403.1"/>
    </source>
</evidence>
<gene>
    <name evidence="10" type="primary">LOC125423262</name>
</gene>
<keyword evidence="2 7" id="KW-0812">Transmembrane</keyword>
<organism evidence="9 10">
    <name type="scientific">Ziziphus jujuba</name>
    <name type="common">Chinese jujube</name>
    <name type="synonym">Ziziphus sativa</name>
    <dbReference type="NCBI Taxonomy" id="326968"/>
    <lineage>
        <taxon>Eukaryota</taxon>
        <taxon>Viridiplantae</taxon>
        <taxon>Streptophyta</taxon>
        <taxon>Embryophyta</taxon>
        <taxon>Tracheophyta</taxon>
        <taxon>Spermatophyta</taxon>
        <taxon>Magnoliopsida</taxon>
        <taxon>eudicotyledons</taxon>
        <taxon>Gunneridae</taxon>
        <taxon>Pentapetalae</taxon>
        <taxon>rosids</taxon>
        <taxon>fabids</taxon>
        <taxon>Rosales</taxon>
        <taxon>Rhamnaceae</taxon>
        <taxon>Paliureae</taxon>
        <taxon>Ziziphus</taxon>
    </lineage>
</organism>
<dbReference type="Proteomes" id="UP001652623">
    <property type="component" value="Chromosome 3"/>
</dbReference>
<evidence type="ECO:0000256" key="3">
    <source>
        <dbReference type="ARBA" id="ARBA00022737"/>
    </source>
</evidence>
<evidence type="ECO:0000256" key="7">
    <source>
        <dbReference type="SAM" id="Phobius"/>
    </source>
</evidence>
<evidence type="ECO:0000256" key="4">
    <source>
        <dbReference type="ARBA" id="ARBA00022989"/>
    </source>
</evidence>
<dbReference type="InterPro" id="IPR026961">
    <property type="entry name" value="PGG_dom"/>
</dbReference>
<keyword evidence="4 7" id="KW-1133">Transmembrane helix</keyword>
<sequence length="312" mass="34792">MDCSSLYEVKEDGKVFKPMQYYETEDEIVETEETGDKTEQKTEAMRLGLLTFISLMVTFHTILILLVRLHLAAERENAFLVSHILELCPSPAQGGPNGRTDLHAAVLYNNEGMTQKIHDKKVALIIKEADNQGWTAWNYAAYFDCSKLLTTEAGLFSIFQLTIVTELEVVKQLEKFRARCFRSIIYMEDCEARQNEHKSVISEIENSQESHLIVAALIVTVTFVAGFTMPGGYNGNAILARKTAFQAFMIINPVAMVLSISAVFIHLSLVLVDGKTMFVVNFGSAQLVILFAMGSMVIAFITGTYAVLQHSP</sequence>
<evidence type="ECO:0000313" key="9">
    <source>
        <dbReference type="Proteomes" id="UP001652623"/>
    </source>
</evidence>
<dbReference type="RefSeq" id="XP_060671403.1">
    <property type="nucleotide sequence ID" value="XM_060815420.1"/>
</dbReference>
<feature type="transmembrane region" description="Helical" evidence="7">
    <location>
        <begin position="245"/>
        <end position="267"/>
    </location>
</feature>
<evidence type="ECO:0000256" key="2">
    <source>
        <dbReference type="ARBA" id="ARBA00022692"/>
    </source>
</evidence>
<dbReference type="Pfam" id="PF13962">
    <property type="entry name" value="PGG"/>
    <property type="match status" value="1"/>
</dbReference>